<keyword evidence="2" id="KW-1185">Reference proteome</keyword>
<protein>
    <submittedName>
        <fullName evidence="1">Uncharacterized protein</fullName>
    </submittedName>
</protein>
<organism evidence="1 2">
    <name type="scientific">Plasmodium yoelii yoelii</name>
    <dbReference type="NCBI Taxonomy" id="73239"/>
    <lineage>
        <taxon>Eukaryota</taxon>
        <taxon>Sar</taxon>
        <taxon>Alveolata</taxon>
        <taxon>Apicomplexa</taxon>
        <taxon>Aconoidasida</taxon>
        <taxon>Haemosporida</taxon>
        <taxon>Plasmodiidae</taxon>
        <taxon>Plasmodium</taxon>
        <taxon>Plasmodium (Vinckeia)</taxon>
    </lineage>
</organism>
<reference evidence="1 2" key="1">
    <citation type="journal article" date="2002" name="Nature">
        <title>Genome sequence and comparative analysis of the model rodent malaria parasite Plasmodium yoelii yoelii.</title>
        <authorList>
            <person name="Carlton J.M."/>
            <person name="Angiuoli S.V."/>
            <person name="Suh B.B."/>
            <person name="Kooij T.W."/>
            <person name="Pertea M."/>
            <person name="Silva J.C."/>
            <person name="Ermolaeva M.D."/>
            <person name="Allen J.E."/>
            <person name="Selengut J.D."/>
            <person name="Koo H.L."/>
            <person name="Peterson J.D."/>
            <person name="Pop M."/>
            <person name="Kosack D.S."/>
            <person name="Shumway M.F."/>
            <person name="Bidwell S.L."/>
            <person name="Shallom S.J."/>
            <person name="van Aken S.E."/>
            <person name="Riedmuller S.B."/>
            <person name="Feldblyum T.V."/>
            <person name="Cho J.K."/>
            <person name="Quackenbush J."/>
            <person name="Sedegah M."/>
            <person name="Shoaibi A."/>
            <person name="Cummings L.M."/>
            <person name="Florens L."/>
            <person name="Yates J.R."/>
            <person name="Raine J.D."/>
            <person name="Sinden R.E."/>
            <person name="Harris M.A."/>
            <person name="Cunningham D.A."/>
            <person name="Preiser P.R."/>
            <person name="Bergman L.W."/>
            <person name="Vaidya A.B."/>
            <person name="van Lin L.H."/>
            <person name="Janse C.J."/>
            <person name="Waters A.P."/>
            <person name="Smith H.O."/>
            <person name="White O.R."/>
            <person name="Salzberg S.L."/>
            <person name="Venter J.C."/>
            <person name="Fraser C.M."/>
            <person name="Hoffman S.L."/>
            <person name="Gardner M.J."/>
            <person name="Carucci D.J."/>
        </authorList>
    </citation>
    <scope>NUCLEOTIDE SEQUENCE [LARGE SCALE GENOMIC DNA]</scope>
    <source>
        <strain evidence="1 2">17XNL</strain>
    </source>
</reference>
<dbReference type="InParanoid" id="Q7RFZ8"/>
<gene>
    <name evidence="1" type="ORF">PY04553</name>
</gene>
<dbReference type="PaxDb" id="73239-Q7RFZ8"/>
<evidence type="ECO:0000313" key="2">
    <source>
        <dbReference type="Proteomes" id="UP000008553"/>
    </source>
</evidence>
<evidence type="ECO:0000313" key="1">
    <source>
        <dbReference type="EMBL" id="EAA16434.1"/>
    </source>
</evidence>
<accession>Q7RFZ8</accession>
<name>Q7RFZ8_PLAYO</name>
<proteinExistence type="predicted"/>
<dbReference type="EMBL" id="AABL01001395">
    <property type="protein sequence ID" value="EAA16434.1"/>
    <property type="molecule type" value="Genomic_DNA"/>
</dbReference>
<sequence length="59" mass="6813">MLCGPFHINASTPFLVAYLGFSSILKIQDALTPIWVPQHKNYIKIMQKLLPNRQILNIY</sequence>
<comment type="caution">
    <text evidence="1">The sequence shown here is derived from an EMBL/GenBank/DDBJ whole genome shotgun (WGS) entry which is preliminary data.</text>
</comment>
<dbReference type="AlphaFoldDB" id="Q7RFZ8"/>
<dbReference type="Proteomes" id="UP000008553">
    <property type="component" value="Unassembled WGS sequence"/>
</dbReference>